<protein>
    <submittedName>
        <fullName evidence="1">Uncharacterized protein</fullName>
    </submittedName>
</protein>
<evidence type="ECO:0000313" key="2">
    <source>
        <dbReference type="Proteomes" id="UP001153709"/>
    </source>
</evidence>
<dbReference type="Proteomes" id="UP001153709">
    <property type="component" value="Chromosome 8"/>
</dbReference>
<keyword evidence="2" id="KW-1185">Reference proteome</keyword>
<dbReference type="AlphaFoldDB" id="A0A9N9TAV8"/>
<evidence type="ECO:0000313" key="1">
    <source>
        <dbReference type="EMBL" id="CAG9839948.1"/>
    </source>
</evidence>
<sequence length="69" mass="7884">MNILANFNNSKILQQLFALGRAINNQVVRNASVEAGPRTARLKELQKRLQVLHFNIKRHLHKLNVKGLS</sequence>
<proteinExistence type="predicted"/>
<gene>
    <name evidence="1" type="ORF">DIABBA_LOCUS12659</name>
</gene>
<dbReference type="OrthoDB" id="5966508at2759"/>
<dbReference type="EMBL" id="OU898283">
    <property type="protein sequence ID" value="CAG9839948.1"/>
    <property type="molecule type" value="Genomic_DNA"/>
</dbReference>
<accession>A0A9N9TAV8</accession>
<organism evidence="1 2">
    <name type="scientific">Diabrotica balteata</name>
    <name type="common">Banded cucumber beetle</name>
    <dbReference type="NCBI Taxonomy" id="107213"/>
    <lineage>
        <taxon>Eukaryota</taxon>
        <taxon>Metazoa</taxon>
        <taxon>Ecdysozoa</taxon>
        <taxon>Arthropoda</taxon>
        <taxon>Hexapoda</taxon>
        <taxon>Insecta</taxon>
        <taxon>Pterygota</taxon>
        <taxon>Neoptera</taxon>
        <taxon>Endopterygota</taxon>
        <taxon>Coleoptera</taxon>
        <taxon>Polyphaga</taxon>
        <taxon>Cucujiformia</taxon>
        <taxon>Chrysomeloidea</taxon>
        <taxon>Chrysomelidae</taxon>
        <taxon>Galerucinae</taxon>
        <taxon>Diabroticina</taxon>
        <taxon>Diabroticites</taxon>
        <taxon>Diabrotica</taxon>
    </lineage>
</organism>
<name>A0A9N9TAV8_DIABA</name>
<reference evidence="1" key="1">
    <citation type="submission" date="2022-01" db="EMBL/GenBank/DDBJ databases">
        <authorList>
            <person name="King R."/>
        </authorList>
    </citation>
    <scope>NUCLEOTIDE SEQUENCE</scope>
</reference>